<dbReference type="SUPFAM" id="SSF141868">
    <property type="entry name" value="EAL domain-like"/>
    <property type="match status" value="1"/>
</dbReference>
<dbReference type="Gene3D" id="3.20.20.450">
    <property type="entry name" value="EAL domain"/>
    <property type="match status" value="1"/>
</dbReference>
<dbReference type="PANTHER" id="PTHR44757:SF2">
    <property type="entry name" value="BIOFILM ARCHITECTURE MAINTENANCE PROTEIN MBAA"/>
    <property type="match status" value="1"/>
</dbReference>
<reference evidence="3 4" key="1">
    <citation type="submission" date="2024-08" db="EMBL/GenBank/DDBJ databases">
        <title>Tateyamaria sp. nov., isolated from marine algae.</title>
        <authorList>
            <person name="Choi B.J."/>
            <person name="Kim J.M."/>
            <person name="Lee J.K."/>
            <person name="Choi D.G."/>
            <person name="Bayburt H."/>
            <person name="Baek J.H."/>
            <person name="Han D.M."/>
            <person name="Jeon C.O."/>
        </authorList>
    </citation>
    <scope>NUCLEOTIDE SEQUENCE [LARGE SCALE GENOMIC DNA]</scope>
    <source>
        <strain evidence="3 4">KMU-156</strain>
    </source>
</reference>
<dbReference type="PROSITE" id="PS50887">
    <property type="entry name" value="GGDEF"/>
    <property type="match status" value="1"/>
</dbReference>
<dbReference type="PANTHER" id="PTHR44757">
    <property type="entry name" value="DIGUANYLATE CYCLASE DGCP"/>
    <property type="match status" value="1"/>
</dbReference>
<dbReference type="NCBIfam" id="TIGR00254">
    <property type="entry name" value="GGDEF"/>
    <property type="match status" value="1"/>
</dbReference>
<dbReference type="InterPro" id="IPR000160">
    <property type="entry name" value="GGDEF_dom"/>
</dbReference>
<sequence>MAAIVGYFFAAEAELFEEFYEFSRSHESWDLDEIVLVYIVGAAAVPILLLRSKSRLKRAMKAVSAAEESAQHAARHDGLTGLFNRRYFSELLDTAIDNAAPDNIPVVLLLDLDRFKAINDLRGHAEGDRVLQEIAARVLKCCHEGQKAARLGGDEFAILMTDTSGFSGSTSLARRLLTAIAEPIAMDGWYATVGASIGICGWRDGENAQAIVRNADQAMYQAKQYGRGGYTFYNEDLGDQLKQQALLEEELKGAVERMDIEPFFQPIVDIENGHVKGFEVLSRWTSPTLGAVPPDIFITIAEDMGLIDAITWQVMRKALKVAASWDNDLFIAFNMSPHLFNDELLMNIKWQLSESKFDPKRMEIEITENAVIGNMDEARVALDSLKDLGIQVSLDDFGTGFSSLATLSKLPFDKIKIDKSFVTDLDSMPQNAKIVGAILALAKSMEIAVTAEGIETNDDLNFLSAHECLQGQGYLFARPMHAQDVSNFLADANELERGGKKLRVS</sequence>
<evidence type="ECO:0000259" key="1">
    <source>
        <dbReference type="PROSITE" id="PS50883"/>
    </source>
</evidence>
<evidence type="ECO:0000313" key="3">
    <source>
        <dbReference type="EMBL" id="MFL4471830.1"/>
    </source>
</evidence>
<feature type="domain" description="EAL" evidence="1">
    <location>
        <begin position="244"/>
        <end position="493"/>
    </location>
</feature>
<dbReference type="SMART" id="SM00267">
    <property type="entry name" value="GGDEF"/>
    <property type="match status" value="1"/>
</dbReference>
<dbReference type="InterPro" id="IPR043128">
    <property type="entry name" value="Rev_trsase/Diguanyl_cyclase"/>
</dbReference>
<evidence type="ECO:0000259" key="2">
    <source>
        <dbReference type="PROSITE" id="PS50887"/>
    </source>
</evidence>
<protein>
    <submittedName>
        <fullName evidence="3">Bifunctional diguanylate cyclase/phosphodiesterase</fullName>
    </submittedName>
</protein>
<name>A0ABW8UYC4_9RHOB</name>
<keyword evidence="4" id="KW-1185">Reference proteome</keyword>
<organism evidence="3 4">
    <name type="scientific">Tateyamaria armeniaca</name>
    <dbReference type="NCBI Taxonomy" id="2518930"/>
    <lineage>
        <taxon>Bacteria</taxon>
        <taxon>Pseudomonadati</taxon>
        <taxon>Pseudomonadota</taxon>
        <taxon>Alphaproteobacteria</taxon>
        <taxon>Rhodobacterales</taxon>
        <taxon>Roseobacteraceae</taxon>
        <taxon>Tateyamaria</taxon>
    </lineage>
</organism>
<gene>
    <name evidence="3" type="ORF">ACERZ8_18815</name>
</gene>
<dbReference type="InterPro" id="IPR052155">
    <property type="entry name" value="Biofilm_reg_signaling"/>
</dbReference>
<evidence type="ECO:0000313" key="4">
    <source>
        <dbReference type="Proteomes" id="UP001627408"/>
    </source>
</evidence>
<dbReference type="PROSITE" id="PS50883">
    <property type="entry name" value="EAL"/>
    <property type="match status" value="1"/>
</dbReference>
<accession>A0ABW8UYC4</accession>
<dbReference type="CDD" id="cd01949">
    <property type="entry name" value="GGDEF"/>
    <property type="match status" value="1"/>
</dbReference>
<dbReference type="EMBL" id="JBHDIY010000002">
    <property type="protein sequence ID" value="MFL4471830.1"/>
    <property type="molecule type" value="Genomic_DNA"/>
</dbReference>
<dbReference type="Pfam" id="PF00563">
    <property type="entry name" value="EAL"/>
    <property type="match status" value="1"/>
</dbReference>
<dbReference type="Pfam" id="PF00990">
    <property type="entry name" value="GGDEF"/>
    <property type="match status" value="1"/>
</dbReference>
<dbReference type="InterPro" id="IPR001633">
    <property type="entry name" value="EAL_dom"/>
</dbReference>
<dbReference type="SMART" id="SM00052">
    <property type="entry name" value="EAL"/>
    <property type="match status" value="1"/>
</dbReference>
<dbReference type="SUPFAM" id="SSF55073">
    <property type="entry name" value="Nucleotide cyclase"/>
    <property type="match status" value="1"/>
</dbReference>
<dbReference type="Gene3D" id="3.30.70.270">
    <property type="match status" value="1"/>
</dbReference>
<dbReference type="CDD" id="cd01948">
    <property type="entry name" value="EAL"/>
    <property type="match status" value="1"/>
</dbReference>
<dbReference type="InterPro" id="IPR035919">
    <property type="entry name" value="EAL_sf"/>
</dbReference>
<dbReference type="InterPro" id="IPR029787">
    <property type="entry name" value="Nucleotide_cyclase"/>
</dbReference>
<dbReference type="Proteomes" id="UP001627408">
    <property type="component" value="Unassembled WGS sequence"/>
</dbReference>
<feature type="domain" description="GGDEF" evidence="2">
    <location>
        <begin position="103"/>
        <end position="235"/>
    </location>
</feature>
<dbReference type="RefSeq" id="WP_407593696.1">
    <property type="nucleotide sequence ID" value="NZ_JBHDIY010000002.1"/>
</dbReference>
<comment type="caution">
    <text evidence="3">The sequence shown here is derived from an EMBL/GenBank/DDBJ whole genome shotgun (WGS) entry which is preliminary data.</text>
</comment>
<proteinExistence type="predicted"/>